<gene>
    <name evidence="2" type="ORF">M878_10850</name>
</gene>
<evidence type="ECO:0000256" key="1">
    <source>
        <dbReference type="SAM" id="MobiDB-lite"/>
    </source>
</evidence>
<organism evidence="2 3">
    <name type="scientific">Streptomyces roseochromogenus subsp. oscitans DS 12.976</name>
    <dbReference type="NCBI Taxonomy" id="1352936"/>
    <lineage>
        <taxon>Bacteria</taxon>
        <taxon>Bacillati</taxon>
        <taxon>Actinomycetota</taxon>
        <taxon>Actinomycetes</taxon>
        <taxon>Kitasatosporales</taxon>
        <taxon>Streptomycetaceae</taxon>
        <taxon>Streptomyces</taxon>
    </lineage>
</organism>
<proteinExistence type="predicted"/>
<reference evidence="2 3" key="1">
    <citation type="journal article" date="2014" name="Genome Announc.">
        <title>Draft Genome Sequence of Streptomyces roseochromogenes subsp. oscitans DS 12.976, Producer of the Aminocoumarin Antibiotic Clorobiocin.</title>
        <authorList>
            <person name="Ruckert C."/>
            <person name="Kalinowski J."/>
            <person name="Heide L."/>
            <person name="Apel A.K."/>
        </authorList>
    </citation>
    <scope>NUCLEOTIDE SEQUENCE [LARGE SCALE GENOMIC DNA]</scope>
    <source>
        <strain evidence="2 3">DS 12.976</strain>
    </source>
</reference>
<feature type="compositionally biased region" description="Pro residues" evidence="1">
    <location>
        <begin position="55"/>
        <end position="64"/>
    </location>
</feature>
<accession>V6KS78</accession>
<dbReference type="EMBL" id="AWQX01000083">
    <property type="protein sequence ID" value="EST34246.1"/>
    <property type="molecule type" value="Genomic_DNA"/>
</dbReference>
<dbReference type="PATRIC" id="fig|1352936.5.peg.2300"/>
<dbReference type="AntiFam" id="ANF00184">
    <property type="entry name" value="Shadow ORF (opposite pur8)"/>
</dbReference>
<keyword evidence="3" id="KW-1185">Reference proteome</keyword>
<feature type="compositionally biased region" description="Polar residues" evidence="1">
    <location>
        <begin position="26"/>
        <end position="52"/>
    </location>
</feature>
<protein>
    <submittedName>
        <fullName evidence="2">Uncharacterized protein</fullName>
    </submittedName>
</protein>
<name>V6KS78_STRRC</name>
<dbReference type="HOGENOM" id="CLU_2588324_0_0_11"/>
<evidence type="ECO:0000313" key="3">
    <source>
        <dbReference type="Proteomes" id="UP000017984"/>
    </source>
</evidence>
<feature type="region of interest" description="Disordered" evidence="1">
    <location>
        <begin position="26"/>
        <end position="80"/>
    </location>
</feature>
<evidence type="ECO:0000313" key="2">
    <source>
        <dbReference type="EMBL" id="EST34246.1"/>
    </source>
</evidence>
<comment type="caution">
    <text evidence="2">The sequence shown here is derived from an EMBL/GenBank/DDBJ whole genome shotgun (WGS) entry which is preliminary data.</text>
</comment>
<sequence length="80" mass="8361">MPSVEVGAPVMSKRPGCRWDSLMYSGSSDAISTPIGTLTNSTRRQSSQSVSMPPTSRPIAPPPADTAANTPKARAAECRS</sequence>
<dbReference type="Proteomes" id="UP000017984">
    <property type="component" value="Chromosome"/>
</dbReference>
<dbReference type="AlphaFoldDB" id="V6KS78"/>